<evidence type="ECO:0000313" key="10">
    <source>
        <dbReference type="Proteomes" id="UP000249723"/>
    </source>
</evidence>
<proteinExistence type="inferred from homology"/>
<name>A0A2X0KFC5_9BASI</name>
<dbReference type="GO" id="GO:0005739">
    <property type="term" value="C:mitochondrion"/>
    <property type="evidence" value="ECO:0007669"/>
    <property type="project" value="TreeGrafter"/>
</dbReference>
<dbReference type="Pfam" id="PF01728">
    <property type="entry name" value="FtsJ"/>
    <property type="match status" value="1"/>
</dbReference>
<dbReference type="Gene3D" id="3.40.50.150">
    <property type="entry name" value="Vaccinia Virus protein VP39"/>
    <property type="match status" value="1"/>
</dbReference>
<evidence type="ECO:0000256" key="3">
    <source>
        <dbReference type="ARBA" id="ARBA00022603"/>
    </source>
</evidence>
<comment type="similarity">
    <text evidence="1">Belongs to the class I-like SAM-binding methyltransferase superfamily. RNA methyltransferase RlmE family.</text>
</comment>
<protein>
    <recommendedName>
        <fullName evidence="6">rRNA methyltransferase 2, mitochondrial</fullName>
    </recommendedName>
</protein>
<evidence type="ECO:0000256" key="5">
    <source>
        <dbReference type="ARBA" id="ARBA00022691"/>
    </source>
</evidence>
<organism evidence="9 10">
    <name type="scientific">Microbotryum saponariae</name>
    <dbReference type="NCBI Taxonomy" id="289078"/>
    <lineage>
        <taxon>Eukaryota</taxon>
        <taxon>Fungi</taxon>
        <taxon>Dikarya</taxon>
        <taxon>Basidiomycota</taxon>
        <taxon>Pucciniomycotina</taxon>
        <taxon>Microbotryomycetes</taxon>
        <taxon>Microbotryales</taxon>
        <taxon>Microbotryaceae</taxon>
        <taxon>Microbotryum</taxon>
    </lineage>
</organism>
<keyword evidence="2" id="KW-0698">rRNA processing</keyword>
<feature type="compositionally biased region" description="Acidic residues" evidence="7">
    <location>
        <begin position="336"/>
        <end position="347"/>
    </location>
</feature>
<evidence type="ECO:0000256" key="6">
    <source>
        <dbReference type="ARBA" id="ARBA00041184"/>
    </source>
</evidence>
<sequence length="347" mass="37893">MPSSRILFPARITPRQRLLNPSHPCPCSWRLSLPSSALPTQHRSTSSKSSSSSQWLSRQRRDPFVRSRTNTLLDPSASSSQSYVARSAFKLLELHQSSIGGRRRPLVRKGMTIVDLGASPGGWIQACRTLVGSSRSSGRATRGAQAPPSRATPRAGASTRIIGLDLLPLDRSLDSDPDLEFLQGDFLDPYIQAQLSELLGQDHVDLVLSDMLNNQSGSTLRDSQRSIDLCRSAWEFARKHLSVDKVRPTEKAGDAAKSWPSIQLVIKCLQSDLAIELGNELRGDFQKVRWEKPKSSRADSREGYWVCSGFKGRGGAGAGKESKEGKGKTGAGTVDEGVEESSDGLYF</sequence>
<evidence type="ECO:0000256" key="1">
    <source>
        <dbReference type="ARBA" id="ARBA00009258"/>
    </source>
</evidence>
<feature type="domain" description="Ribosomal RNA methyltransferase FtsJ" evidence="8">
    <location>
        <begin position="83"/>
        <end position="310"/>
    </location>
</feature>
<feature type="region of interest" description="Disordered" evidence="7">
    <location>
        <begin position="311"/>
        <end position="347"/>
    </location>
</feature>
<evidence type="ECO:0000256" key="2">
    <source>
        <dbReference type="ARBA" id="ARBA00022552"/>
    </source>
</evidence>
<reference evidence="10" key="1">
    <citation type="submission" date="2016-10" db="EMBL/GenBank/DDBJ databases">
        <authorList>
            <person name="Jeantristanb JTB J.-T."/>
            <person name="Ricardo R."/>
        </authorList>
    </citation>
    <scope>NUCLEOTIDE SEQUENCE [LARGE SCALE GENOMIC DNA]</scope>
</reference>
<feature type="region of interest" description="Disordered" evidence="7">
    <location>
        <begin position="38"/>
        <end position="61"/>
    </location>
</feature>
<keyword evidence="10" id="KW-1185">Reference proteome</keyword>
<dbReference type="PANTHER" id="PTHR10920">
    <property type="entry name" value="RIBOSOMAL RNA METHYLTRANSFERASE"/>
    <property type="match status" value="1"/>
</dbReference>
<dbReference type="GO" id="GO:0008650">
    <property type="term" value="F:rRNA (uridine-2'-O-)-methyltransferase activity"/>
    <property type="evidence" value="ECO:0007669"/>
    <property type="project" value="TreeGrafter"/>
</dbReference>
<keyword evidence="5" id="KW-0949">S-adenosyl-L-methionine</keyword>
<dbReference type="InterPro" id="IPR029063">
    <property type="entry name" value="SAM-dependent_MTases_sf"/>
</dbReference>
<dbReference type="PANTHER" id="PTHR10920:SF18">
    <property type="entry name" value="RRNA METHYLTRANSFERASE 2, MITOCHONDRIAL"/>
    <property type="match status" value="1"/>
</dbReference>
<evidence type="ECO:0000256" key="4">
    <source>
        <dbReference type="ARBA" id="ARBA00022679"/>
    </source>
</evidence>
<feature type="compositionally biased region" description="Low complexity" evidence="7">
    <location>
        <begin position="134"/>
        <end position="146"/>
    </location>
</feature>
<dbReference type="AlphaFoldDB" id="A0A2X0KFC5"/>
<evidence type="ECO:0000313" key="9">
    <source>
        <dbReference type="EMBL" id="SDA00039.1"/>
    </source>
</evidence>
<keyword evidence="4" id="KW-0808">Transferase</keyword>
<evidence type="ECO:0000256" key="7">
    <source>
        <dbReference type="SAM" id="MobiDB-lite"/>
    </source>
</evidence>
<dbReference type="InterPro" id="IPR050082">
    <property type="entry name" value="RNA_methyltr_RlmE"/>
</dbReference>
<feature type="compositionally biased region" description="Low complexity" evidence="7">
    <location>
        <begin position="41"/>
        <end position="57"/>
    </location>
</feature>
<accession>A0A2X0KFC5</accession>
<dbReference type="OrthoDB" id="20105at2759"/>
<dbReference type="Proteomes" id="UP000249723">
    <property type="component" value="Unassembled WGS sequence"/>
</dbReference>
<dbReference type="SUPFAM" id="SSF53335">
    <property type="entry name" value="S-adenosyl-L-methionine-dependent methyltransferases"/>
    <property type="match status" value="1"/>
</dbReference>
<dbReference type="InterPro" id="IPR002877">
    <property type="entry name" value="RNA_MeTrfase_FtsJ_dom"/>
</dbReference>
<gene>
    <name evidence="9" type="ORF">BZ3500_MVSOF-1268-A1-R1_CHR9G10406</name>
</gene>
<evidence type="ECO:0000259" key="8">
    <source>
        <dbReference type="Pfam" id="PF01728"/>
    </source>
</evidence>
<dbReference type="EMBL" id="FMWP01000107">
    <property type="protein sequence ID" value="SDA00039.1"/>
    <property type="molecule type" value="Genomic_DNA"/>
</dbReference>
<keyword evidence="3" id="KW-0489">Methyltransferase</keyword>
<dbReference type="STRING" id="289078.A0A2X0KFC5"/>
<feature type="region of interest" description="Disordered" evidence="7">
    <location>
        <begin position="134"/>
        <end position="157"/>
    </location>
</feature>